<accession>A0A195CER9</accession>
<name>A0A195CER9_9HYME</name>
<gene>
    <name evidence="1" type="ORF">ALC62_10689</name>
</gene>
<keyword evidence="2" id="KW-1185">Reference proteome</keyword>
<protein>
    <submittedName>
        <fullName evidence="1">Uncharacterized protein</fullName>
    </submittedName>
</protein>
<evidence type="ECO:0000313" key="1">
    <source>
        <dbReference type="EMBL" id="KYM98721.1"/>
    </source>
</evidence>
<evidence type="ECO:0000313" key="2">
    <source>
        <dbReference type="Proteomes" id="UP000078542"/>
    </source>
</evidence>
<dbReference type="AlphaFoldDB" id="A0A195CER9"/>
<feature type="non-terminal residue" evidence="1">
    <location>
        <position position="1"/>
    </location>
</feature>
<sequence length="140" mass="15175">SKIPAISSGVSTGFVIGCVEIEASCDRAECNSCKRFEILCETFVEPNIIPPVASNEISKPHMSKFVRYYTRPQFSIAPIEKSGIPIKSSLAYVPYVATSGLPHTLRVTFSGSTAGLNSETTNATRYVDILALLVMNMSHV</sequence>
<dbReference type="EMBL" id="KQ977935">
    <property type="protein sequence ID" value="KYM98721.1"/>
    <property type="molecule type" value="Genomic_DNA"/>
</dbReference>
<dbReference type="Proteomes" id="UP000078542">
    <property type="component" value="Unassembled WGS sequence"/>
</dbReference>
<reference evidence="1 2" key="1">
    <citation type="submission" date="2016-03" db="EMBL/GenBank/DDBJ databases">
        <title>Cyphomyrmex costatus WGS genome.</title>
        <authorList>
            <person name="Nygaard S."/>
            <person name="Hu H."/>
            <person name="Boomsma J."/>
            <person name="Zhang G."/>
        </authorList>
    </citation>
    <scope>NUCLEOTIDE SEQUENCE [LARGE SCALE GENOMIC DNA]</scope>
    <source>
        <strain evidence="1">MS0001</strain>
        <tissue evidence="1">Whole body</tissue>
    </source>
</reference>
<proteinExistence type="predicted"/>
<organism evidence="1 2">
    <name type="scientific">Cyphomyrmex costatus</name>
    <dbReference type="NCBI Taxonomy" id="456900"/>
    <lineage>
        <taxon>Eukaryota</taxon>
        <taxon>Metazoa</taxon>
        <taxon>Ecdysozoa</taxon>
        <taxon>Arthropoda</taxon>
        <taxon>Hexapoda</taxon>
        <taxon>Insecta</taxon>
        <taxon>Pterygota</taxon>
        <taxon>Neoptera</taxon>
        <taxon>Endopterygota</taxon>
        <taxon>Hymenoptera</taxon>
        <taxon>Apocrita</taxon>
        <taxon>Aculeata</taxon>
        <taxon>Formicoidea</taxon>
        <taxon>Formicidae</taxon>
        <taxon>Myrmicinae</taxon>
        <taxon>Cyphomyrmex</taxon>
    </lineage>
</organism>